<dbReference type="RefSeq" id="WP_310930226.1">
    <property type="nucleotide sequence ID" value="NZ_JAMQOQ010000006.1"/>
</dbReference>
<reference evidence="1 2" key="1">
    <citation type="submission" date="2022-06" db="EMBL/GenBank/DDBJ databases">
        <title>Halogeometricum sp. a new haloarchaeum isolate from saline soil.</title>
        <authorList>
            <person name="Strakova D."/>
            <person name="Galisteo C."/>
            <person name="Sanchez-Porro C."/>
            <person name="Ventosa A."/>
        </authorList>
    </citation>
    <scope>NUCLEOTIDE SEQUENCE [LARGE SCALE GENOMIC DNA]</scope>
    <source>
        <strain evidence="2">S3BR25-2</strain>
    </source>
</reference>
<dbReference type="InterPro" id="IPR036691">
    <property type="entry name" value="Endo/exonu/phosph_ase_sf"/>
</dbReference>
<name>A0ABU2G610_9EURY</name>
<gene>
    <name evidence="1" type="ORF">NDI79_18695</name>
</gene>
<protein>
    <recommendedName>
        <fullName evidence="3">Endonuclease/Exonuclease/phosphatase family protein</fullName>
    </recommendedName>
</protein>
<dbReference type="Proteomes" id="UP001254813">
    <property type="component" value="Unassembled WGS sequence"/>
</dbReference>
<organism evidence="1 2">
    <name type="scientific">Halogeometricum luteum</name>
    <dbReference type="NCBI Taxonomy" id="2950537"/>
    <lineage>
        <taxon>Archaea</taxon>
        <taxon>Methanobacteriati</taxon>
        <taxon>Methanobacteriota</taxon>
        <taxon>Stenosarchaea group</taxon>
        <taxon>Halobacteria</taxon>
        <taxon>Halobacteriales</taxon>
        <taxon>Haloferacaceae</taxon>
        <taxon>Halogeometricum</taxon>
    </lineage>
</organism>
<dbReference type="PROSITE" id="PS51318">
    <property type="entry name" value="TAT"/>
    <property type="match status" value="1"/>
</dbReference>
<accession>A0ABU2G610</accession>
<dbReference type="Gene3D" id="3.60.10.10">
    <property type="entry name" value="Endonuclease/exonuclease/phosphatase"/>
    <property type="match status" value="1"/>
</dbReference>
<evidence type="ECO:0000313" key="2">
    <source>
        <dbReference type="Proteomes" id="UP001254813"/>
    </source>
</evidence>
<dbReference type="SUPFAM" id="SSF56219">
    <property type="entry name" value="DNase I-like"/>
    <property type="match status" value="1"/>
</dbReference>
<evidence type="ECO:0000313" key="1">
    <source>
        <dbReference type="EMBL" id="MDS0296210.1"/>
    </source>
</evidence>
<comment type="caution">
    <text evidence="1">The sequence shown here is derived from an EMBL/GenBank/DDBJ whole genome shotgun (WGS) entry which is preliminary data.</text>
</comment>
<evidence type="ECO:0008006" key="3">
    <source>
        <dbReference type="Google" id="ProtNLM"/>
    </source>
</evidence>
<sequence>MTHRDRTALSRRSALRAGAGAAVGLGLAAPTVARPAAARADDDTVAAAADAAGATELTVATRNLGLGANLFALFLVESVQGLARTVGDLYADIERSAPTERMTAIAGELVRTRPDVVGVQEAALVRTDDAGDGGAGDPDAETVAFDFLADLTTALDAAGEPYEVAGVTTNADAEFPGLVDGKELDVRLTDRDAVLVRAGADVEVTGTSSATFEEALTVPVGDDRTFRVDRGYGVVDATVRGAAVTVVNTHLESSSESVRGAQAEEL</sequence>
<keyword evidence="2" id="KW-1185">Reference proteome</keyword>
<dbReference type="EMBL" id="JAMQOQ010000006">
    <property type="protein sequence ID" value="MDS0296210.1"/>
    <property type="molecule type" value="Genomic_DNA"/>
</dbReference>
<dbReference type="InterPro" id="IPR006311">
    <property type="entry name" value="TAT_signal"/>
</dbReference>
<proteinExistence type="predicted"/>